<evidence type="ECO:0008006" key="4">
    <source>
        <dbReference type="Google" id="ProtNLM"/>
    </source>
</evidence>
<proteinExistence type="predicted"/>
<feature type="chain" id="PRO_5041427549" description="Secreted protein" evidence="1">
    <location>
        <begin position="23"/>
        <end position="90"/>
    </location>
</feature>
<keyword evidence="3" id="KW-1185">Reference proteome</keyword>
<dbReference type="AlphaFoldDB" id="A0AA39XLB4"/>
<evidence type="ECO:0000313" key="3">
    <source>
        <dbReference type="Proteomes" id="UP001174934"/>
    </source>
</evidence>
<name>A0AA39XLB4_9PEZI</name>
<dbReference type="EMBL" id="JAULSR010000001">
    <property type="protein sequence ID" value="KAK0635397.1"/>
    <property type="molecule type" value="Genomic_DNA"/>
</dbReference>
<comment type="caution">
    <text evidence="2">The sequence shown here is derived from an EMBL/GenBank/DDBJ whole genome shotgun (WGS) entry which is preliminary data.</text>
</comment>
<evidence type="ECO:0000313" key="2">
    <source>
        <dbReference type="EMBL" id="KAK0635397.1"/>
    </source>
</evidence>
<sequence>MPLSRNAAHFLPLLTSLSPLLYYNTPQAVLVCATSRPSHQGTMPYTLYISNVCLYPQLSLHSIQGQLRIRQQMQNTEHTESRGYSASGCC</sequence>
<keyword evidence="1" id="KW-0732">Signal</keyword>
<organism evidence="2 3">
    <name type="scientific">Bombardia bombarda</name>
    <dbReference type="NCBI Taxonomy" id="252184"/>
    <lineage>
        <taxon>Eukaryota</taxon>
        <taxon>Fungi</taxon>
        <taxon>Dikarya</taxon>
        <taxon>Ascomycota</taxon>
        <taxon>Pezizomycotina</taxon>
        <taxon>Sordariomycetes</taxon>
        <taxon>Sordariomycetidae</taxon>
        <taxon>Sordariales</taxon>
        <taxon>Lasiosphaeriaceae</taxon>
        <taxon>Bombardia</taxon>
    </lineage>
</organism>
<reference evidence="2" key="1">
    <citation type="submission" date="2023-06" db="EMBL/GenBank/DDBJ databases">
        <title>Genome-scale phylogeny and comparative genomics of the fungal order Sordariales.</title>
        <authorList>
            <consortium name="Lawrence Berkeley National Laboratory"/>
            <person name="Hensen N."/>
            <person name="Bonometti L."/>
            <person name="Westerberg I."/>
            <person name="Brannstrom I.O."/>
            <person name="Guillou S."/>
            <person name="Cros-Aarteil S."/>
            <person name="Calhoun S."/>
            <person name="Haridas S."/>
            <person name="Kuo A."/>
            <person name="Mondo S."/>
            <person name="Pangilinan J."/>
            <person name="Riley R."/>
            <person name="LaButti K."/>
            <person name="Andreopoulos B."/>
            <person name="Lipzen A."/>
            <person name="Chen C."/>
            <person name="Yanf M."/>
            <person name="Daum C."/>
            <person name="Ng V."/>
            <person name="Clum A."/>
            <person name="Steindorff A."/>
            <person name="Ohm R."/>
            <person name="Martin F."/>
            <person name="Silar P."/>
            <person name="Natvig D."/>
            <person name="Lalanne C."/>
            <person name="Gautier V."/>
            <person name="Ament-velasquez S.L."/>
            <person name="Kruys A."/>
            <person name="Hutchinson M.I."/>
            <person name="Powell A.J."/>
            <person name="Barry K."/>
            <person name="Miller A.N."/>
            <person name="Grigoriev I.V."/>
            <person name="Debuchy R."/>
            <person name="Gladieux P."/>
            <person name="Thoren M.H."/>
            <person name="Johannesson H."/>
        </authorList>
    </citation>
    <scope>NUCLEOTIDE SEQUENCE</scope>
    <source>
        <strain evidence="2">SMH3391-2</strain>
    </source>
</reference>
<accession>A0AA39XLB4</accession>
<evidence type="ECO:0000256" key="1">
    <source>
        <dbReference type="SAM" id="SignalP"/>
    </source>
</evidence>
<gene>
    <name evidence="2" type="ORF">B0T17DRAFT_40043</name>
</gene>
<protein>
    <recommendedName>
        <fullName evidence="4">Secreted protein</fullName>
    </recommendedName>
</protein>
<dbReference type="Proteomes" id="UP001174934">
    <property type="component" value="Unassembled WGS sequence"/>
</dbReference>
<feature type="signal peptide" evidence="1">
    <location>
        <begin position="1"/>
        <end position="22"/>
    </location>
</feature>